<name>A0A1D1ZD34_9ARAE</name>
<dbReference type="Gene3D" id="1.10.238.10">
    <property type="entry name" value="EF-hand"/>
    <property type="match status" value="2"/>
</dbReference>
<dbReference type="FunFam" id="1.10.238.10:FF:000089">
    <property type="entry name" value="calmodulin-like protein 3"/>
    <property type="match status" value="1"/>
</dbReference>
<dbReference type="AlphaFoldDB" id="A0A1D1ZD34"/>
<keyword evidence="3" id="KW-0677">Repeat</keyword>
<evidence type="ECO:0000313" key="6">
    <source>
        <dbReference type="EMBL" id="JAT64767.1"/>
    </source>
</evidence>
<dbReference type="InterPro" id="IPR011992">
    <property type="entry name" value="EF-hand-dom_pair"/>
</dbReference>
<gene>
    <name evidence="6" type="primary">CML42_0</name>
    <name evidence="6" type="ORF">g.101083</name>
</gene>
<dbReference type="SUPFAM" id="SSF47473">
    <property type="entry name" value="EF-hand"/>
    <property type="match status" value="1"/>
</dbReference>
<evidence type="ECO:0000256" key="3">
    <source>
        <dbReference type="ARBA" id="ARBA00022737"/>
    </source>
</evidence>
<evidence type="ECO:0000256" key="4">
    <source>
        <dbReference type="ARBA" id="ARBA00022837"/>
    </source>
</evidence>
<feature type="domain" description="EF-hand" evidence="5">
    <location>
        <begin position="163"/>
        <end position="198"/>
    </location>
</feature>
<proteinExistence type="predicted"/>
<dbReference type="Pfam" id="PF13499">
    <property type="entry name" value="EF-hand_7"/>
    <property type="match status" value="1"/>
</dbReference>
<dbReference type="GO" id="GO:0005509">
    <property type="term" value="F:calcium ion binding"/>
    <property type="evidence" value="ECO:0007669"/>
    <property type="project" value="InterPro"/>
</dbReference>
<dbReference type="InterPro" id="IPR002048">
    <property type="entry name" value="EF_hand_dom"/>
</dbReference>
<accession>A0A1D1ZD34</accession>
<dbReference type="CDD" id="cd00051">
    <property type="entry name" value="EFh"/>
    <property type="match status" value="1"/>
</dbReference>
<protein>
    <submittedName>
        <fullName evidence="6">Calcium-binding protein CML42</fullName>
    </submittedName>
</protein>
<dbReference type="EMBL" id="GDJX01003169">
    <property type="protein sequence ID" value="JAT64767.1"/>
    <property type="molecule type" value="Transcribed_RNA"/>
</dbReference>
<evidence type="ECO:0000259" key="5">
    <source>
        <dbReference type="PROSITE" id="PS50222"/>
    </source>
</evidence>
<evidence type="ECO:0000256" key="1">
    <source>
        <dbReference type="ARBA" id="ARBA00003291"/>
    </source>
</evidence>
<dbReference type="SMART" id="SM00054">
    <property type="entry name" value="EFh"/>
    <property type="match status" value="3"/>
</dbReference>
<dbReference type="PROSITE" id="PS50222">
    <property type="entry name" value="EF_HAND_2"/>
    <property type="match status" value="3"/>
</dbReference>
<dbReference type="PROSITE" id="PS00018">
    <property type="entry name" value="EF_HAND_1"/>
    <property type="match status" value="3"/>
</dbReference>
<feature type="domain" description="EF-hand" evidence="5">
    <location>
        <begin position="125"/>
        <end position="160"/>
    </location>
</feature>
<dbReference type="InterPro" id="IPR039647">
    <property type="entry name" value="EF_hand_pair_protein_CML-like"/>
</dbReference>
<dbReference type="InterPro" id="IPR018247">
    <property type="entry name" value="EF_Hand_1_Ca_BS"/>
</dbReference>
<feature type="domain" description="EF-hand" evidence="5">
    <location>
        <begin position="40"/>
        <end position="75"/>
    </location>
</feature>
<dbReference type="PANTHER" id="PTHR10891">
    <property type="entry name" value="EF-HAND CALCIUM-BINDING DOMAIN CONTAINING PROTEIN"/>
    <property type="match status" value="1"/>
</dbReference>
<evidence type="ECO:0000256" key="2">
    <source>
        <dbReference type="ARBA" id="ARBA00022723"/>
    </source>
</evidence>
<sequence length="200" mass="21600">SLSLSLCETAMEGTDEQEAAARRAGLGRPAQSFRLRSPSLNALRLRRVFDLFDRNGDGEITVPELGQALARLGLGADRGELESAVRGFIRADRDGLEFDDFEALHRTLGDALLGDLAGGDSVGQEEESDLAEAFAVFDEDKDGFISAVELQAVLGKLGLPEGGSIARVRDMICSVDRNRDGQVDFGEFKHMMQAISVRNA</sequence>
<keyword evidence="4" id="KW-0106">Calcium</keyword>
<feature type="non-terminal residue" evidence="6">
    <location>
        <position position="1"/>
    </location>
</feature>
<comment type="function">
    <text evidence="1">Potential calcium sensor.</text>
</comment>
<dbReference type="Pfam" id="PF13405">
    <property type="entry name" value="EF-hand_6"/>
    <property type="match status" value="1"/>
</dbReference>
<reference evidence="6" key="1">
    <citation type="submission" date="2015-07" db="EMBL/GenBank/DDBJ databases">
        <title>Transcriptome Assembly of Anthurium amnicola.</title>
        <authorList>
            <person name="Suzuki J."/>
        </authorList>
    </citation>
    <scope>NUCLEOTIDE SEQUENCE</scope>
</reference>
<keyword evidence="2" id="KW-0479">Metal-binding</keyword>
<organism evidence="6">
    <name type="scientific">Anthurium amnicola</name>
    <dbReference type="NCBI Taxonomy" id="1678845"/>
    <lineage>
        <taxon>Eukaryota</taxon>
        <taxon>Viridiplantae</taxon>
        <taxon>Streptophyta</taxon>
        <taxon>Embryophyta</taxon>
        <taxon>Tracheophyta</taxon>
        <taxon>Spermatophyta</taxon>
        <taxon>Magnoliopsida</taxon>
        <taxon>Liliopsida</taxon>
        <taxon>Araceae</taxon>
        <taxon>Pothoideae</taxon>
        <taxon>Potheae</taxon>
        <taxon>Anthurium</taxon>
    </lineage>
</organism>